<dbReference type="Proteomes" id="UP000469292">
    <property type="component" value="Unassembled WGS sequence"/>
</dbReference>
<gene>
    <name evidence="2" type="ORF">F6S87_08340</name>
</gene>
<feature type="compositionally biased region" description="Low complexity" evidence="1">
    <location>
        <begin position="89"/>
        <end position="99"/>
    </location>
</feature>
<proteinExistence type="predicted"/>
<dbReference type="EMBL" id="VYSG01000005">
    <property type="protein sequence ID" value="NEG70599.1"/>
    <property type="molecule type" value="Genomic_DNA"/>
</dbReference>
<evidence type="ECO:0000256" key="1">
    <source>
        <dbReference type="SAM" id="MobiDB-lite"/>
    </source>
</evidence>
<evidence type="ECO:0000313" key="3">
    <source>
        <dbReference type="Proteomes" id="UP000469292"/>
    </source>
</evidence>
<sequence length="131" mass="14169">MGMPVTKKTPDRTYTASGRTKFLPRKNLVRFRTKPNIGNRLNSNVPGTFQKTRDAPDFFGAKIWCVIPRYFPKTPQLRPGISEMMAQNPGRQPGSAPSGSGSGDTGTVGGSSGETIRAINNQGNSRDQDGI</sequence>
<dbReference type="AlphaFoldDB" id="A0A6I5N4J8"/>
<reference evidence="2 3" key="1">
    <citation type="submission" date="2019-09" db="EMBL/GenBank/DDBJ databases">
        <title>Phylogenetic characterization of a novel taxon of the genus Bifidobacterium: Bifidobacterium choloepi sp. nov.</title>
        <authorList>
            <person name="Modesto M."/>
            <person name="Satti M."/>
        </authorList>
    </citation>
    <scope>NUCLEOTIDE SEQUENCE [LARGE SCALE GENOMIC DNA]</scope>
    <source>
        <strain evidence="2 3">BRDM6</strain>
    </source>
</reference>
<name>A0A6I5N4J8_9BIFI</name>
<comment type="caution">
    <text evidence="2">The sequence shown here is derived from an EMBL/GenBank/DDBJ whole genome shotgun (WGS) entry which is preliminary data.</text>
</comment>
<accession>A0A6I5N4J8</accession>
<feature type="compositionally biased region" description="Gly residues" evidence="1">
    <location>
        <begin position="100"/>
        <end position="112"/>
    </location>
</feature>
<evidence type="ECO:0000313" key="2">
    <source>
        <dbReference type="EMBL" id="NEG70599.1"/>
    </source>
</evidence>
<organism evidence="2 3">
    <name type="scientific">Bifidobacterium choloepi</name>
    <dbReference type="NCBI Taxonomy" id="2614131"/>
    <lineage>
        <taxon>Bacteria</taxon>
        <taxon>Bacillati</taxon>
        <taxon>Actinomycetota</taxon>
        <taxon>Actinomycetes</taxon>
        <taxon>Bifidobacteriales</taxon>
        <taxon>Bifidobacteriaceae</taxon>
        <taxon>Bifidobacterium</taxon>
    </lineage>
</organism>
<keyword evidence="3" id="KW-1185">Reference proteome</keyword>
<protein>
    <submittedName>
        <fullName evidence="2">Uncharacterized protein</fullName>
    </submittedName>
</protein>
<feature type="region of interest" description="Disordered" evidence="1">
    <location>
        <begin position="75"/>
        <end position="131"/>
    </location>
</feature>